<dbReference type="AlphaFoldDB" id="A0A2G4T8E1"/>
<dbReference type="RefSeq" id="XP_023470990.1">
    <property type="nucleotide sequence ID" value="XM_023614618.1"/>
</dbReference>
<dbReference type="GeneID" id="35445607"/>
<name>A0A2G4T8E1_RHIZD</name>
<organism evidence="1 2">
    <name type="scientific">Rhizopus microsporus ATCC 52813</name>
    <dbReference type="NCBI Taxonomy" id="1340429"/>
    <lineage>
        <taxon>Eukaryota</taxon>
        <taxon>Fungi</taxon>
        <taxon>Fungi incertae sedis</taxon>
        <taxon>Mucoromycota</taxon>
        <taxon>Mucoromycotina</taxon>
        <taxon>Mucoromycetes</taxon>
        <taxon>Mucorales</taxon>
        <taxon>Mucorineae</taxon>
        <taxon>Rhizopodaceae</taxon>
        <taxon>Rhizopus</taxon>
    </lineage>
</organism>
<evidence type="ECO:0000313" key="2">
    <source>
        <dbReference type="Proteomes" id="UP000242254"/>
    </source>
</evidence>
<sequence>MPEIQSKIQTAFEDDEWHQMKHKTLIQQLDCAADKFFDVVYEFMKYHHNYTSSFVILVVEDFFRRPLSDTERRRFLFECPKNTIRSYDPPELNKVNLSGPARRFDIQLHDIQYRLSGLTRPIDWFAYQLVYSQWDLDTTRQRSLEFVKVIHELLSNLASHITKQRASNMFRGISASCDPPSDEPQNYLLDPKDMVDHIKLAQAVQASTRRRSSLDLIASSRPNHL</sequence>
<keyword evidence="2" id="KW-1185">Reference proteome</keyword>
<gene>
    <name evidence="1" type="ORF">RHIMIDRAFT_310048</name>
</gene>
<accession>A0A2G4T8E1</accession>
<evidence type="ECO:0000313" key="1">
    <source>
        <dbReference type="EMBL" id="PHZ17282.1"/>
    </source>
</evidence>
<protein>
    <submittedName>
        <fullName evidence="1">Uncharacterized protein</fullName>
    </submittedName>
</protein>
<dbReference type="Proteomes" id="UP000242254">
    <property type="component" value="Unassembled WGS sequence"/>
</dbReference>
<dbReference type="EMBL" id="KZ303842">
    <property type="protein sequence ID" value="PHZ17282.1"/>
    <property type="molecule type" value="Genomic_DNA"/>
</dbReference>
<proteinExistence type="predicted"/>
<reference evidence="1 2" key="1">
    <citation type="journal article" date="2016" name="Proc. Natl. Acad. Sci. U.S.A.">
        <title>Lipid metabolic changes in an early divergent fungus govern the establishment of a mutualistic symbiosis with endobacteria.</title>
        <authorList>
            <person name="Lastovetsky O.A."/>
            <person name="Gaspar M.L."/>
            <person name="Mondo S.J."/>
            <person name="LaButti K.M."/>
            <person name="Sandor L."/>
            <person name="Grigoriev I.V."/>
            <person name="Henry S.A."/>
            <person name="Pawlowska T.E."/>
        </authorList>
    </citation>
    <scope>NUCLEOTIDE SEQUENCE [LARGE SCALE GENOMIC DNA]</scope>
    <source>
        <strain evidence="1 2">ATCC 52813</strain>
    </source>
</reference>